<keyword evidence="7" id="KW-1185">Reference proteome</keyword>
<dbReference type="PANTHER" id="PTHR13495:SF0">
    <property type="entry name" value="PSME3-INTERACTING PROTEIN"/>
    <property type="match status" value="1"/>
</dbReference>
<evidence type="ECO:0000256" key="1">
    <source>
        <dbReference type="ARBA" id="ARBA00004123"/>
    </source>
</evidence>
<dbReference type="OrthoDB" id="75807at2759"/>
<evidence type="ECO:0000256" key="4">
    <source>
        <dbReference type="SAM" id="MobiDB-lite"/>
    </source>
</evidence>
<feature type="region of interest" description="Disordered" evidence="4">
    <location>
        <begin position="109"/>
        <end position="236"/>
    </location>
</feature>
<dbReference type="InterPro" id="IPR019331">
    <property type="entry name" value="FAM192A/Fyv6_N"/>
</dbReference>
<gene>
    <name evidence="6" type="ORF">PPNO1_LOCUS5943</name>
</gene>
<evidence type="ECO:0000313" key="7">
    <source>
        <dbReference type="Proteomes" id="UP000838763"/>
    </source>
</evidence>
<organism evidence="6 7">
    <name type="scientific">Parascedosporium putredinis</name>
    <dbReference type="NCBI Taxonomy" id="1442378"/>
    <lineage>
        <taxon>Eukaryota</taxon>
        <taxon>Fungi</taxon>
        <taxon>Dikarya</taxon>
        <taxon>Ascomycota</taxon>
        <taxon>Pezizomycotina</taxon>
        <taxon>Sordariomycetes</taxon>
        <taxon>Hypocreomycetidae</taxon>
        <taxon>Microascales</taxon>
        <taxon>Microascaceae</taxon>
        <taxon>Parascedosporium</taxon>
    </lineage>
</organism>
<feature type="compositionally biased region" description="Basic and acidic residues" evidence="4">
    <location>
        <begin position="109"/>
        <end position="126"/>
    </location>
</feature>
<evidence type="ECO:0000259" key="5">
    <source>
        <dbReference type="Pfam" id="PF10187"/>
    </source>
</evidence>
<keyword evidence="3" id="KW-0175">Coiled coil</keyword>
<dbReference type="EMBL" id="CALLCH030000015">
    <property type="protein sequence ID" value="CAI4216286.1"/>
    <property type="molecule type" value="Genomic_DNA"/>
</dbReference>
<protein>
    <recommendedName>
        <fullName evidence="5">FAM192A/Fyv6 N-terminal domain-containing protein</fullName>
    </recommendedName>
</protein>
<name>A0A9P1H6K3_9PEZI</name>
<dbReference type="Proteomes" id="UP000838763">
    <property type="component" value="Unassembled WGS sequence"/>
</dbReference>
<comment type="subcellular location">
    <subcellularLocation>
        <location evidence="1">Nucleus</location>
    </subcellularLocation>
</comment>
<comment type="caution">
    <text evidence="6">The sequence shown here is derived from an EMBL/GenBank/DDBJ whole genome shotgun (WGS) entry which is preliminary data.</text>
</comment>
<evidence type="ECO:0000313" key="6">
    <source>
        <dbReference type="EMBL" id="CAI4216286.1"/>
    </source>
</evidence>
<reference evidence="6" key="1">
    <citation type="submission" date="2022-11" db="EMBL/GenBank/DDBJ databases">
        <authorList>
            <person name="Scott C."/>
            <person name="Bruce N."/>
        </authorList>
    </citation>
    <scope>NUCLEOTIDE SEQUENCE</scope>
</reference>
<dbReference type="InterPro" id="IPR039845">
    <property type="entry name" value="FAM192A"/>
</dbReference>
<accession>A0A9P1H6K3</accession>
<feature type="coiled-coil region" evidence="3">
    <location>
        <begin position="38"/>
        <end position="65"/>
    </location>
</feature>
<evidence type="ECO:0000256" key="3">
    <source>
        <dbReference type="SAM" id="Coils"/>
    </source>
</evidence>
<feature type="domain" description="FAM192A/Fyv6 N-terminal" evidence="5">
    <location>
        <begin position="29"/>
        <end position="129"/>
    </location>
</feature>
<dbReference type="Pfam" id="PF10187">
    <property type="entry name" value="FAM192A_Fyv6_N"/>
    <property type="match status" value="1"/>
</dbReference>
<dbReference type="PANTHER" id="PTHR13495">
    <property type="entry name" value="NEFA-INTERACTING NUCLEAR PROTEIN NIP30"/>
    <property type="match status" value="1"/>
</dbReference>
<feature type="compositionally biased region" description="Acidic residues" evidence="4">
    <location>
        <begin position="141"/>
        <end position="154"/>
    </location>
</feature>
<feature type="region of interest" description="Disordered" evidence="4">
    <location>
        <begin position="1"/>
        <end position="34"/>
    </location>
</feature>
<keyword evidence="2" id="KW-0539">Nucleus</keyword>
<dbReference type="AlphaFoldDB" id="A0A9P1H6K3"/>
<sequence>MTSRFVSGGAIDSASGERIEGAAPTDGEAAVGKNNAEWEAVQKEVEETRKRREEARKLEESGEQKSLFDILQANKAAKQAAFEEKTKIRNQFRALDDDEIEFLDEVRASKRAEEERLKRETEEGLRAFRQAQKGGPGADAQEADDEDGALEIGEDWGVGRKRKRIREKDGVKGLRRRVSGSDEVPKSQRGGQISEPSTGEDTPKAPAEAEKKKPEVAAKPKLGGLVDYGSDDEDDE</sequence>
<evidence type="ECO:0000256" key="2">
    <source>
        <dbReference type="ARBA" id="ARBA00023242"/>
    </source>
</evidence>
<feature type="compositionally biased region" description="Basic and acidic residues" evidence="4">
    <location>
        <begin position="201"/>
        <end position="218"/>
    </location>
</feature>
<proteinExistence type="predicted"/>
<feature type="compositionally biased region" description="Polar residues" evidence="4">
    <location>
        <begin position="189"/>
        <end position="200"/>
    </location>
</feature>
<dbReference type="GO" id="GO:0005634">
    <property type="term" value="C:nucleus"/>
    <property type="evidence" value="ECO:0007669"/>
    <property type="project" value="UniProtKB-SubCell"/>
</dbReference>